<feature type="domain" description="DUF4158" evidence="1">
    <location>
        <begin position="10"/>
        <end position="154"/>
    </location>
</feature>
<protein>
    <recommendedName>
        <fullName evidence="1">DUF4158 domain-containing protein</fullName>
    </recommendedName>
</protein>
<dbReference type="Pfam" id="PF13700">
    <property type="entry name" value="DUF4158"/>
    <property type="match status" value="1"/>
</dbReference>
<dbReference type="Proteomes" id="UP000436822">
    <property type="component" value="Unassembled WGS sequence"/>
</dbReference>
<evidence type="ECO:0000313" key="2">
    <source>
        <dbReference type="EMBL" id="GFE67088.1"/>
    </source>
</evidence>
<dbReference type="InterPro" id="IPR025296">
    <property type="entry name" value="DUF4158"/>
</dbReference>
<name>A0A6N6JNP4_9RHOB</name>
<dbReference type="RefSeq" id="WP_159810738.1">
    <property type="nucleotide sequence ID" value="NZ_BLJE01000007.1"/>
</dbReference>
<gene>
    <name evidence="2" type="ORF">KIN_41620</name>
</gene>
<evidence type="ECO:0000259" key="1">
    <source>
        <dbReference type="Pfam" id="PF13700"/>
    </source>
</evidence>
<keyword evidence="3" id="KW-1185">Reference proteome</keyword>
<dbReference type="OrthoDB" id="7281829at2"/>
<proteinExistence type="predicted"/>
<comment type="caution">
    <text evidence="2">The sequence shown here is derived from an EMBL/GenBank/DDBJ whole genome shotgun (WGS) entry which is preliminary data.</text>
</comment>
<dbReference type="EMBL" id="BLJE01000007">
    <property type="protein sequence ID" value="GFE67088.1"/>
    <property type="molecule type" value="Genomic_DNA"/>
</dbReference>
<accession>A0A6N6JNP4</accession>
<reference evidence="2 3" key="1">
    <citation type="submission" date="2019-12" db="EMBL/GenBank/DDBJ databases">
        <title>Litoreibacter badius sp. nov., a novel bacteriochlorophyll a-containing bacterium in the genus Litoreibacter.</title>
        <authorList>
            <person name="Kanamuro M."/>
            <person name="Takabe Y."/>
            <person name="Mori K."/>
            <person name="Takaichi S."/>
            <person name="Hanada S."/>
        </authorList>
    </citation>
    <scope>NUCLEOTIDE SEQUENCE [LARGE SCALE GENOMIC DNA]</scope>
    <source>
        <strain evidence="2 3">K6</strain>
    </source>
</reference>
<sequence>MKSMEAEVTPDIARDWGLSFDDLLFLAELPEYVRLEAALQLCHLRRTGRFVEDWSCISDDAIFYVASQVEQSDARTHRSFDDRTARRYRVRLIEYMGLSRATADDLAALETRLMTEACPMGGSVVEMIEHCFLRFGYHGLIPPSEKTLSRIVRSVRRKFLDRYLPSVVNALSPETISRLESCLANPSGDHGFQRLKTDVGAATLDNVPEAADRLEFIPSLALPFELLVHLNPSWLATLTRRVERETATEMRRHCGARRLGLFAIYLMSRRARMIDELADLLLEVVHWVGTKSRRKVVSRIAADIEKVHGKDRLLVGIATAAMLTPNGRVADVIFPVATAVKLKANTDEHRAKVTLDFGYRR</sequence>
<dbReference type="AlphaFoldDB" id="A0A6N6JNP4"/>
<evidence type="ECO:0000313" key="3">
    <source>
        <dbReference type="Proteomes" id="UP000436822"/>
    </source>
</evidence>
<organism evidence="2 3">
    <name type="scientific">Litoreibacter roseus</name>
    <dbReference type="NCBI Taxonomy" id="2601869"/>
    <lineage>
        <taxon>Bacteria</taxon>
        <taxon>Pseudomonadati</taxon>
        <taxon>Pseudomonadota</taxon>
        <taxon>Alphaproteobacteria</taxon>
        <taxon>Rhodobacterales</taxon>
        <taxon>Roseobacteraceae</taxon>
        <taxon>Litoreibacter</taxon>
    </lineage>
</organism>